<dbReference type="CDD" id="cd00063">
    <property type="entry name" value="FN3"/>
    <property type="match status" value="1"/>
</dbReference>
<dbReference type="AlphaFoldDB" id="A0A374P2M4"/>
<dbReference type="PROSITE" id="PS50853">
    <property type="entry name" value="FN3"/>
    <property type="match status" value="1"/>
</dbReference>
<dbReference type="Gene3D" id="2.60.40.1080">
    <property type="match status" value="4"/>
</dbReference>
<organism evidence="6 7">
    <name type="scientific">Hungatella hathewayi</name>
    <dbReference type="NCBI Taxonomy" id="154046"/>
    <lineage>
        <taxon>Bacteria</taxon>
        <taxon>Bacillati</taxon>
        <taxon>Bacillota</taxon>
        <taxon>Clostridia</taxon>
        <taxon>Lachnospirales</taxon>
        <taxon>Lachnospiraceae</taxon>
        <taxon>Hungatella</taxon>
    </lineage>
</organism>
<keyword evidence="2 4" id="KW-0378">Hydrolase</keyword>
<dbReference type="GO" id="GO:0004650">
    <property type="term" value="F:polygalacturonase activity"/>
    <property type="evidence" value="ECO:0007669"/>
    <property type="project" value="InterPro"/>
</dbReference>
<dbReference type="Gene3D" id="2.60.40.10">
    <property type="entry name" value="Immunoglobulins"/>
    <property type="match status" value="1"/>
</dbReference>
<dbReference type="InterPro" id="IPR051801">
    <property type="entry name" value="GH28_Enzymes"/>
</dbReference>
<dbReference type="SUPFAM" id="SSF51126">
    <property type="entry name" value="Pectin lyase-like"/>
    <property type="match status" value="1"/>
</dbReference>
<dbReference type="InterPro" id="IPR003961">
    <property type="entry name" value="FN3_dom"/>
</dbReference>
<dbReference type="Pfam" id="PF00041">
    <property type="entry name" value="fn3"/>
    <property type="match status" value="1"/>
</dbReference>
<evidence type="ECO:0000313" key="7">
    <source>
        <dbReference type="Proteomes" id="UP000263014"/>
    </source>
</evidence>
<protein>
    <recommendedName>
        <fullName evidence="5">Fibronectin type-III domain-containing protein</fullName>
    </recommendedName>
</protein>
<dbReference type="Gene3D" id="2.160.20.10">
    <property type="entry name" value="Single-stranded right-handed beta-helix, Pectin lyase-like"/>
    <property type="match status" value="1"/>
</dbReference>
<accession>A0A374P2M4</accession>
<dbReference type="SUPFAM" id="SSF49265">
    <property type="entry name" value="Fibronectin type III"/>
    <property type="match status" value="1"/>
</dbReference>
<dbReference type="Proteomes" id="UP000263014">
    <property type="component" value="Unassembled WGS sequence"/>
</dbReference>
<dbReference type="InterPro" id="IPR011050">
    <property type="entry name" value="Pectin_lyase_fold/virulence"/>
</dbReference>
<dbReference type="InterPro" id="IPR000743">
    <property type="entry name" value="Glyco_hydro_28"/>
</dbReference>
<dbReference type="InterPro" id="IPR008964">
    <property type="entry name" value="Invasin/intimin_cell_adhesion"/>
</dbReference>
<dbReference type="EMBL" id="QSON01000015">
    <property type="protein sequence ID" value="RGI98805.1"/>
    <property type="molecule type" value="Genomic_DNA"/>
</dbReference>
<gene>
    <name evidence="6" type="ORF">DXD79_25030</name>
</gene>
<dbReference type="SUPFAM" id="SSF49373">
    <property type="entry name" value="Invasin/intimin cell-adhesion fragments"/>
    <property type="match status" value="4"/>
</dbReference>
<dbReference type="PANTHER" id="PTHR31339:SF9">
    <property type="entry name" value="PLASMIN AND FIBRONECTIN-BINDING PROTEIN A"/>
    <property type="match status" value="1"/>
</dbReference>
<evidence type="ECO:0000259" key="5">
    <source>
        <dbReference type="PROSITE" id="PS50853"/>
    </source>
</evidence>
<dbReference type="Pfam" id="PF00295">
    <property type="entry name" value="Glyco_hydro_28"/>
    <property type="match status" value="1"/>
</dbReference>
<comment type="similarity">
    <text evidence="1 4">Belongs to the glycosyl hydrolase 28 family.</text>
</comment>
<keyword evidence="3 4" id="KW-0326">Glycosidase</keyword>
<sequence length="1058" mass="117285">MEKMSEEIVLNYHTYPLVVGNADKYTFSNWDMCGSTVLIEPKIIGENYTTNDIKWEVFDESVAEVKNGLVRAKTTGFTTVRASLPSGAAACCEIAVIDNITRTTTLWLELSTDQMILESGECADILAFLYPEDVLKNGAMNRNVLFESSDRAVAEVERSGKLIAASEGTAEIRVISEDIGREAVCKIQVISRANTEYCDIREIVLNEVRWPNRKLPCCDSSHELTVGCSACMGIRTKGDVGGVIWRSSNPYIASVNEHGKVISHSAGEVTIYATTIRGGKRKEFHLSVKPVEINADKIILSKQAIRMSAGEQQTVYGLALPAAFSSPHFQWELSDSEIAEIVSIKENEFGGEEVVVQAMKEGSAFIKASYKEITAVCTVHIGSKGNVGNLCVEPEKRLQIEEVYRLKYTYDDGDFNHELHWLSDDRECVSVNPEGTVKAYAPGRVRIFCISGDNLTTEERYQLWKLSQVRRLEQDSYWSAKLQTILNHAVYGESEIIIEAETDGQHCLRNLHIVDEAVTADSVMLLWNRASLPDADDFSHYLVTWKKRGEGYCDENKALTVKLGYTANELEPETDYEFCVAALDGVNRVIRSQTVHARTSKLSKVIDVTTKPYFAAGSGKTIDTYAIQKAIDDCPENGMVLLPAGHVFYSGALFLKSNMIFEVEGILIGSTDPKDYPPVVTRWEGWRKLTQPAKCWVNSTDAVPENRMAYASLLNAGVYDEGERGKSGPYHVENVIIRGHGMINGNGFKLGYNEGPNHYDIDGGLPVPFSTRMDPSIRGRAITIHNGKNIYIKDVTVCYSPSWTIHTIYCSHVTMDHIMVISKGTGKTGASDDICILNGDGIDPDSSIHVNIFDCFFYTGDDAVAVKSGRDREGNELNKPSAYIRVTDCASVGSKGGFCIGSEQAAGAHDILWQNLVVKDIDLFGLWIKASPSRGGLVQDIMWKDCVLEGTQGGIFLEDRYHGSGSNPARVLPEICHNTFQNICSKRQKYFGIKVAGLEDSYIHDILIRDSLFEEILSDEDEAFEVICGQNIVIENTEIPKGYSWNIDEVSVVLNDQK</sequence>
<evidence type="ECO:0000256" key="4">
    <source>
        <dbReference type="RuleBase" id="RU361169"/>
    </source>
</evidence>
<evidence type="ECO:0000313" key="6">
    <source>
        <dbReference type="EMBL" id="RGI98805.1"/>
    </source>
</evidence>
<dbReference type="PANTHER" id="PTHR31339">
    <property type="entry name" value="PECTIN LYASE-RELATED"/>
    <property type="match status" value="1"/>
</dbReference>
<reference evidence="6 7" key="1">
    <citation type="submission" date="2018-08" db="EMBL/GenBank/DDBJ databases">
        <title>A genome reference for cultivated species of the human gut microbiota.</title>
        <authorList>
            <person name="Zou Y."/>
            <person name="Xue W."/>
            <person name="Luo G."/>
        </authorList>
    </citation>
    <scope>NUCLEOTIDE SEQUENCE [LARGE SCALE GENOMIC DNA]</scope>
    <source>
        <strain evidence="6 7">TM09-12</strain>
    </source>
</reference>
<evidence type="ECO:0000256" key="2">
    <source>
        <dbReference type="ARBA" id="ARBA00022801"/>
    </source>
</evidence>
<dbReference type="InterPro" id="IPR012334">
    <property type="entry name" value="Pectin_lyas_fold"/>
</dbReference>
<comment type="caution">
    <text evidence="6">The sequence shown here is derived from an EMBL/GenBank/DDBJ whole genome shotgun (WGS) entry which is preliminary data.</text>
</comment>
<evidence type="ECO:0000256" key="3">
    <source>
        <dbReference type="ARBA" id="ARBA00023295"/>
    </source>
</evidence>
<dbReference type="InterPro" id="IPR036116">
    <property type="entry name" value="FN3_sf"/>
</dbReference>
<name>A0A374P2M4_9FIRM</name>
<feature type="domain" description="Fibronectin type-III" evidence="5">
    <location>
        <begin position="507"/>
        <end position="602"/>
    </location>
</feature>
<dbReference type="GO" id="GO:0005975">
    <property type="term" value="P:carbohydrate metabolic process"/>
    <property type="evidence" value="ECO:0007669"/>
    <property type="project" value="InterPro"/>
</dbReference>
<evidence type="ECO:0000256" key="1">
    <source>
        <dbReference type="ARBA" id="ARBA00008834"/>
    </source>
</evidence>
<dbReference type="InterPro" id="IPR013783">
    <property type="entry name" value="Ig-like_fold"/>
</dbReference>
<proteinExistence type="inferred from homology"/>